<accession>A0A8J8B912</accession>
<dbReference type="InterPro" id="IPR029016">
    <property type="entry name" value="GAF-like_dom_sf"/>
</dbReference>
<dbReference type="RefSeq" id="WP_212538786.1">
    <property type="nucleotide sequence ID" value="NZ_JAGTUU010000013.1"/>
</dbReference>
<feature type="domain" description="GAF" evidence="3">
    <location>
        <begin position="180"/>
        <end position="307"/>
    </location>
</feature>
<proteinExistence type="predicted"/>
<dbReference type="AlphaFoldDB" id="A0A8J8B912"/>
<gene>
    <name evidence="4" type="ORF">KB874_22350</name>
</gene>
<dbReference type="EMBL" id="JAGTUU010000013">
    <property type="protein sequence ID" value="MBS0126826.1"/>
    <property type="molecule type" value="Genomic_DNA"/>
</dbReference>
<evidence type="ECO:0000313" key="5">
    <source>
        <dbReference type="Proteomes" id="UP000681356"/>
    </source>
</evidence>
<dbReference type="Pfam" id="PF01590">
    <property type="entry name" value="GAF"/>
    <property type="match status" value="1"/>
</dbReference>
<evidence type="ECO:0000313" key="4">
    <source>
        <dbReference type="EMBL" id="MBS0126826.1"/>
    </source>
</evidence>
<dbReference type="SUPFAM" id="SSF111369">
    <property type="entry name" value="HlyD-like secretion proteins"/>
    <property type="match status" value="1"/>
</dbReference>
<keyword evidence="2" id="KW-0175">Coiled coil</keyword>
<dbReference type="InterPro" id="IPR003018">
    <property type="entry name" value="GAF"/>
</dbReference>
<keyword evidence="5" id="KW-1185">Reference proteome</keyword>
<dbReference type="Gene3D" id="2.40.30.170">
    <property type="match status" value="1"/>
</dbReference>
<evidence type="ECO:0000256" key="1">
    <source>
        <dbReference type="ARBA" id="ARBA00004196"/>
    </source>
</evidence>
<reference evidence="4" key="1">
    <citation type="submission" date="2021-04" db="EMBL/GenBank/DDBJ databases">
        <authorList>
            <person name="Yoon J."/>
        </authorList>
    </citation>
    <scope>NUCLEOTIDE SEQUENCE</scope>
    <source>
        <strain evidence="4">KMU-90</strain>
    </source>
</reference>
<dbReference type="Gene3D" id="3.30.450.40">
    <property type="match status" value="1"/>
</dbReference>
<dbReference type="GO" id="GO:0030313">
    <property type="term" value="C:cell envelope"/>
    <property type="evidence" value="ECO:0007669"/>
    <property type="project" value="UniProtKB-SubCell"/>
</dbReference>
<dbReference type="PANTHER" id="PTHR32347:SF23">
    <property type="entry name" value="BLL5650 PROTEIN"/>
    <property type="match status" value="1"/>
</dbReference>
<comment type="caution">
    <text evidence="4">The sequence shown here is derived from an EMBL/GenBank/DDBJ whole genome shotgun (WGS) entry which is preliminary data.</text>
</comment>
<dbReference type="PANTHER" id="PTHR32347">
    <property type="entry name" value="EFFLUX SYSTEM COMPONENT YKNX-RELATED"/>
    <property type="match status" value="1"/>
</dbReference>
<protein>
    <submittedName>
        <fullName evidence="4">Efflux RND transporter periplasmic adaptor subunit</fullName>
    </submittedName>
</protein>
<dbReference type="Proteomes" id="UP000681356">
    <property type="component" value="Unassembled WGS sequence"/>
</dbReference>
<dbReference type="InterPro" id="IPR050465">
    <property type="entry name" value="UPF0194_transport"/>
</dbReference>
<evidence type="ECO:0000259" key="3">
    <source>
        <dbReference type="Pfam" id="PF01590"/>
    </source>
</evidence>
<sequence length="615" mass="66938">MSSTVSQEEPETPSDVALLRPALWQRLLNSTTTAELAEAWLNLQIQQIDGADGGIVLLRRDSGFAPLALSAATEAQVEPLRRAAEEAAQRQAGLVKGRSDRFLAYPVALDGEPVGAVAVHVGNATDEQVRLRLRHLQWGIGWLRDRLRAEALLRNANRLEQTQTALALQATALVAEGFSAACRAVATDLARRLDAERVAIGIRRLGRSRVQAISHSAGFGKKTSLVRALAGAMDEALDQNSAILVPAPSDGPALAARAHGELQKISGAPYVLTVPLIAEDRLYGAVTVERGEATPLTQRELDLLDGALALLGPVLRIKQLEDRWLIRKGADALAAHALRLFGPGHWKRKLALAGAAAAGVFFWFAYAPYTVPADARLEGSVQRAVVAQLDGYIREAPFSAGDLVAEGDLMVAFDDRELVLERLRWTTERQRQQIEYERALAERDRAAAQVAQTQMAQSDAQIRLVDESIARSSLHAPFAGIVVSGDLSQRIGSSANRGEVLFEVAPENDYRVVLMIEERRIDEVHVGQSGSLVLTALPEDVFAIAVTKITPIAMPVDGRNAFRVEASLAQDAPALRPGMEGVAKIGIDEERLIWIWTRPMIDWARIALWRWMPGL</sequence>
<organism evidence="4 5">
    <name type="scientific">Thetidibacter halocola</name>
    <dbReference type="NCBI Taxonomy" id="2827239"/>
    <lineage>
        <taxon>Bacteria</taxon>
        <taxon>Pseudomonadati</taxon>
        <taxon>Pseudomonadota</taxon>
        <taxon>Alphaproteobacteria</taxon>
        <taxon>Rhodobacterales</taxon>
        <taxon>Roseobacteraceae</taxon>
        <taxon>Thetidibacter</taxon>
    </lineage>
</organism>
<dbReference type="SUPFAM" id="SSF55781">
    <property type="entry name" value="GAF domain-like"/>
    <property type="match status" value="1"/>
</dbReference>
<name>A0A8J8B912_9RHOB</name>
<evidence type="ECO:0000256" key="2">
    <source>
        <dbReference type="ARBA" id="ARBA00023054"/>
    </source>
</evidence>
<comment type="subcellular location">
    <subcellularLocation>
        <location evidence="1">Cell envelope</location>
    </subcellularLocation>
</comment>